<keyword evidence="8" id="KW-1185">Reference proteome</keyword>
<dbReference type="Gene3D" id="3.30.70.270">
    <property type="match status" value="1"/>
</dbReference>
<dbReference type="GO" id="GO:0043709">
    <property type="term" value="P:cell adhesion involved in single-species biofilm formation"/>
    <property type="evidence" value="ECO:0007669"/>
    <property type="project" value="TreeGrafter"/>
</dbReference>
<feature type="domain" description="GGDEF" evidence="6">
    <location>
        <begin position="335"/>
        <end position="464"/>
    </location>
</feature>
<dbReference type="Gene3D" id="3.40.190.10">
    <property type="entry name" value="Periplasmic binding protein-like II"/>
    <property type="match status" value="2"/>
</dbReference>
<evidence type="ECO:0000256" key="5">
    <source>
        <dbReference type="SAM" id="SignalP"/>
    </source>
</evidence>
<dbReference type="SUPFAM" id="SSF55073">
    <property type="entry name" value="Nucleotide cyclase"/>
    <property type="match status" value="1"/>
</dbReference>
<feature type="coiled-coil region" evidence="4">
    <location>
        <begin position="277"/>
        <end position="307"/>
    </location>
</feature>
<organism evidence="7 8">
    <name type="scientific">Thalassotalea algicola</name>
    <dbReference type="NCBI Taxonomy" id="2716224"/>
    <lineage>
        <taxon>Bacteria</taxon>
        <taxon>Pseudomonadati</taxon>
        <taxon>Pseudomonadota</taxon>
        <taxon>Gammaproteobacteria</taxon>
        <taxon>Alteromonadales</taxon>
        <taxon>Colwelliaceae</taxon>
        <taxon>Thalassotalea</taxon>
    </lineage>
</organism>
<dbReference type="PANTHER" id="PTHR45138:SF9">
    <property type="entry name" value="DIGUANYLATE CYCLASE DGCM-RELATED"/>
    <property type="match status" value="1"/>
</dbReference>
<feature type="chain" id="PRO_5031018021" description="diguanylate cyclase" evidence="5">
    <location>
        <begin position="22"/>
        <end position="464"/>
    </location>
</feature>
<dbReference type="InterPro" id="IPR043128">
    <property type="entry name" value="Rev_trsase/Diguanyl_cyclase"/>
</dbReference>
<dbReference type="GO" id="GO:0052621">
    <property type="term" value="F:diguanylate cyclase activity"/>
    <property type="evidence" value="ECO:0007669"/>
    <property type="project" value="UniProtKB-EC"/>
</dbReference>
<dbReference type="InterPro" id="IPR000160">
    <property type="entry name" value="GGDEF_dom"/>
</dbReference>
<evidence type="ECO:0000256" key="1">
    <source>
        <dbReference type="ARBA" id="ARBA00001946"/>
    </source>
</evidence>
<comment type="caution">
    <text evidence="7">The sequence shown here is derived from an EMBL/GenBank/DDBJ whole genome shotgun (WGS) entry which is preliminary data.</text>
</comment>
<dbReference type="InterPro" id="IPR001638">
    <property type="entry name" value="Solute-binding_3/MltF_N"/>
</dbReference>
<reference evidence="7 8" key="1">
    <citation type="submission" date="2020-04" db="EMBL/GenBank/DDBJ databases">
        <title>Thalassotalea sp. M1531, isolated from the surface of marine red alga.</title>
        <authorList>
            <person name="Pang L."/>
            <person name="Lu D.-C."/>
        </authorList>
    </citation>
    <scope>NUCLEOTIDE SEQUENCE [LARGE SCALE GENOMIC DNA]</scope>
    <source>
        <strain evidence="7 8">M1531</strain>
    </source>
</reference>
<dbReference type="RefSeq" id="WP_169073420.1">
    <property type="nucleotide sequence ID" value="NZ_JABBXH010000001.1"/>
</dbReference>
<evidence type="ECO:0000259" key="6">
    <source>
        <dbReference type="PROSITE" id="PS50887"/>
    </source>
</evidence>
<dbReference type="GO" id="GO:0005886">
    <property type="term" value="C:plasma membrane"/>
    <property type="evidence" value="ECO:0007669"/>
    <property type="project" value="TreeGrafter"/>
</dbReference>
<evidence type="ECO:0000256" key="4">
    <source>
        <dbReference type="SAM" id="Coils"/>
    </source>
</evidence>
<dbReference type="PROSITE" id="PS50887">
    <property type="entry name" value="GGDEF"/>
    <property type="match status" value="1"/>
</dbReference>
<dbReference type="EMBL" id="JABBXH010000001">
    <property type="protein sequence ID" value="NMP30071.1"/>
    <property type="molecule type" value="Genomic_DNA"/>
</dbReference>
<dbReference type="Pfam" id="PF00497">
    <property type="entry name" value="SBP_bac_3"/>
    <property type="match status" value="1"/>
</dbReference>
<keyword evidence="5" id="KW-0732">Signal</keyword>
<dbReference type="GO" id="GO:1902201">
    <property type="term" value="P:negative regulation of bacterial-type flagellum-dependent cell motility"/>
    <property type="evidence" value="ECO:0007669"/>
    <property type="project" value="TreeGrafter"/>
</dbReference>
<protein>
    <recommendedName>
        <fullName evidence="2">diguanylate cyclase</fullName>
        <ecNumber evidence="2">2.7.7.65</ecNumber>
    </recommendedName>
</protein>
<dbReference type="Pfam" id="PF00990">
    <property type="entry name" value="GGDEF"/>
    <property type="match status" value="1"/>
</dbReference>
<dbReference type="SMART" id="SM00062">
    <property type="entry name" value="PBPb"/>
    <property type="match status" value="1"/>
</dbReference>
<gene>
    <name evidence="7" type="ORF">HII17_00730</name>
</gene>
<dbReference type="Proteomes" id="UP000568664">
    <property type="component" value="Unassembled WGS sequence"/>
</dbReference>
<dbReference type="InterPro" id="IPR029787">
    <property type="entry name" value="Nucleotide_cyclase"/>
</dbReference>
<feature type="signal peptide" evidence="5">
    <location>
        <begin position="1"/>
        <end position="21"/>
    </location>
</feature>
<comment type="catalytic activity">
    <reaction evidence="3">
        <text>2 GTP = 3',3'-c-di-GMP + 2 diphosphate</text>
        <dbReference type="Rhea" id="RHEA:24898"/>
        <dbReference type="ChEBI" id="CHEBI:33019"/>
        <dbReference type="ChEBI" id="CHEBI:37565"/>
        <dbReference type="ChEBI" id="CHEBI:58805"/>
        <dbReference type="EC" id="2.7.7.65"/>
    </reaction>
</comment>
<evidence type="ECO:0000313" key="8">
    <source>
        <dbReference type="Proteomes" id="UP000568664"/>
    </source>
</evidence>
<dbReference type="NCBIfam" id="TIGR00254">
    <property type="entry name" value="GGDEF"/>
    <property type="match status" value="1"/>
</dbReference>
<dbReference type="AlphaFoldDB" id="A0A7Y0L920"/>
<proteinExistence type="predicted"/>
<dbReference type="InterPro" id="IPR050469">
    <property type="entry name" value="Diguanylate_Cyclase"/>
</dbReference>
<evidence type="ECO:0000313" key="7">
    <source>
        <dbReference type="EMBL" id="NMP30071.1"/>
    </source>
</evidence>
<accession>A0A7Y0L920</accession>
<evidence type="ECO:0000256" key="2">
    <source>
        <dbReference type="ARBA" id="ARBA00012528"/>
    </source>
</evidence>
<name>A0A7Y0L920_9GAMM</name>
<dbReference type="EC" id="2.7.7.65" evidence="2"/>
<keyword evidence="4" id="KW-0175">Coiled coil</keyword>
<evidence type="ECO:0000256" key="3">
    <source>
        <dbReference type="ARBA" id="ARBA00034247"/>
    </source>
</evidence>
<dbReference type="CDD" id="cd01949">
    <property type="entry name" value="GGDEF"/>
    <property type="match status" value="1"/>
</dbReference>
<comment type="cofactor">
    <cofactor evidence="1">
        <name>Mg(2+)</name>
        <dbReference type="ChEBI" id="CHEBI:18420"/>
    </cofactor>
</comment>
<dbReference type="SMART" id="SM00267">
    <property type="entry name" value="GGDEF"/>
    <property type="match status" value="1"/>
</dbReference>
<dbReference type="SUPFAM" id="SSF53850">
    <property type="entry name" value="Periplasmic binding protein-like II"/>
    <property type="match status" value="1"/>
</dbReference>
<sequence length="464" mass="52633">MLVLRLMLFTTLLAYSAIAKAQSLTYCIDPNWAPYEYIEAEQHKGISAYYLKRISELTNLQLTFLKTDSWQESLSAIENGHCDITPLLNYSESRAKTISFSKPYFYAPNVIFAHYQHQLVAGLSKVSDESIGVVKGYRLVDYLKGHYPEADLVQVNSELDGLTRVNNQKLDLFVSSFYAANYLIHQHNLTNMRIVGIAEVKDQLRFGVRHAHKDLIPRLNASIEKLSHEDHHKAFIMLEPVKVITQTNYSLAWEIAAIGSLLLVILASRHYYSLKQRKALARKNSALERLHRALEKKNKQLEELAVKDHLTQLHNRSYLSGKVAECINSKKRYKTECCLLLIDIDDFKQFNDSYGHQIGDDVLVTLARTLELCARETDFTARWGGEEFVIICPETNLHDALHLANRFREALATAEHACADPITCSIGIAELGYDDSQESWFTSADNALYRAKGSGKDKVSIASD</sequence>
<dbReference type="PANTHER" id="PTHR45138">
    <property type="entry name" value="REGULATORY COMPONENTS OF SENSORY TRANSDUCTION SYSTEM"/>
    <property type="match status" value="1"/>
</dbReference>
<dbReference type="FunFam" id="3.30.70.270:FF:000001">
    <property type="entry name" value="Diguanylate cyclase domain protein"/>
    <property type="match status" value="1"/>
</dbReference>